<dbReference type="Proteomes" id="UP000317010">
    <property type="component" value="Unassembled WGS sequence"/>
</dbReference>
<dbReference type="GO" id="GO:0046685">
    <property type="term" value="P:response to arsenic-containing substance"/>
    <property type="evidence" value="ECO:0007669"/>
    <property type="project" value="UniProtKB-KW"/>
</dbReference>
<comment type="caution">
    <text evidence="3">The sequence shown here is derived from an EMBL/GenBank/DDBJ whole genome shotgun (WGS) entry which is preliminary data.</text>
</comment>
<protein>
    <submittedName>
        <fullName evidence="3">Arsenate reductase</fullName>
    </submittedName>
</protein>
<reference evidence="3 4" key="1">
    <citation type="submission" date="2019-07" db="EMBL/GenBank/DDBJ databases">
        <title>Genomic Encyclopedia of Archaeal and Bacterial Type Strains, Phase II (KMG-II): from individual species to whole genera.</title>
        <authorList>
            <person name="Goeker M."/>
        </authorList>
    </citation>
    <scope>NUCLEOTIDE SEQUENCE [LARGE SCALE GENOMIC DNA]</scope>
    <source>
        <strain evidence="3 4">ATCC BAA-1854</strain>
    </source>
</reference>
<organism evidence="3 4">
    <name type="scientific">Mucilaginibacter frigoritolerans</name>
    <dbReference type="NCBI Taxonomy" id="652788"/>
    <lineage>
        <taxon>Bacteria</taxon>
        <taxon>Pseudomonadati</taxon>
        <taxon>Bacteroidota</taxon>
        <taxon>Sphingobacteriia</taxon>
        <taxon>Sphingobacteriales</taxon>
        <taxon>Sphingobacteriaceae</taxon>
        <taxon>Mucilaginibacter</taxon>
    </lineage>
</organism>
<evidence type="ECO:0000313" key="3">
    <source>
        <dbReference type="EMBL" id="TWI94191.1"/>
    </source>
</evidence>
<dbReference type="OrthoDB" id="9799096at2"/>
<dbReference type="InterPro" id="IPR023485">
    <property type="entry name" value="Ptyr_pPase"/>
</dbReference>
<proteinExistence type="predicted"/>
<dbReference type="CDD" id="cd16345">
    <property type="entry name" value="LMWP_ArsC"/>
    <property type="match status" value="1"/>
</dbReference>
<evidence type="ECO:0000259" key="2">
    <source>
        <dbReference type="SMART" id="SM00226"/>
    </source>
</evidence>
<keyword evidence="1" id="KW-0059">Arsenical resistance</keyword>
<evidence type="ECO:0000313" key="4">
    <source>
        <dbReference type="Proteomes" id="UP000317010"/>
    </source>
</evidence>
<dbReference type="Pfam" id="PF01451">
    <property type="entry name" value="LMWPc"/>
    <property type="match status" value="1"/>
</dbReference>
<dbReference type="SMART" id="SM00226">
    <property type="entry name" value="LMWPc"/>
    <property type="match status" value="1"/>
</dbReference>
<dbReference type="SUPFAM" id="SSF52788">
    <property type="entry name" value="Phosphotyrosine protein phosphatases I"/>
    <property type="match status" value="1"/>
</dbReference>
<dbReference type="Gene3D" id="3.40.50.2300">
    <property type="match status" value="1"/>
</dbReference>
<dbReference type="InterPro" id="IPR036196">
    <property type="entry name" value="Ptyr_pPase_sf"/>
</dbReference>
<dbReference type="AlphaFoldDB" id="A0A562TKX0"/>
<evidence type="ECO:0000256" key="1">
    <source>
        <dbReference type="ARBA" id="ARBA00022849"/>
    </source>
</evidence>
<accession>A0A562TKX0</accession>
<feature type="domain" description="Phosphotyrosine protein phosphatase I" evidence="2">
    <location>
        <begin position="10"/>
        <end position="146"/>
    </location>
</feature>
<dbReference type="EMBL" id="VLLI01000021">
    <property type="protein sequence ID" value="TWI94191.1"/>
    <property type="molecule type" value="Genomic_DNA"/>
</dbReference>
<dbReference type="PANTHER" id="PTHR43428">
    <property type="entry name" value="ARSENATE REDUCTASE"/>
    <property type="match status" value="1"/>
</dbReference>
<dbReference type="PANTHER" id="PTHR43428:SF1">
    <property type="entry name" value="ARSENATE REDUCTASE"/>
    <property type="match status" value="1"/>
</dbReference>
<gene>
    <name evidence="3" type="ORF">JN11_04797</name>
</gene>
<keyword evidence="4" id="KW-1185">Reference proteome</keyword>
<sequence length="155" mass="17178">MTTTTSKIKHNILFVCIHNSARSQMAEAFLNEYGGGALTAESAGLQAGKLNPYAIKVLQEAGIDISKKGTQEVFDLFKQGRLFQAVITVCDEASAEGCPIFPGVVRRLGWSFADPSTFKGTEEEILEQTRKVRDQIKEAVLAFIEEAKQMEYWVK</sequence>
<name>A0A562TKX0_9SPHI</name>
<dbReference type="RefSeq" id="WP_144916673.1">
    <property type="nucleotide sequence ID" value="NZ_VLLI01000021.1"/>
</dbReference>